<dbReference type="SUPFAM" id="SSF48310">
    <property type="entry name" value="Aldehyde ferredoxin oxidoreductase, C-terminal domains"/>
    <property type="match status" value="1"/>
</dbReference>
<feature type="non-terminal residue" evidence="2">
    <location>
        <position position="1"/>
    </location>
</feature>
<proteinExistence type="predicted"/>
<comment type="caution">
    <text evidence="2">The sequence shown here is derived from an EMBL/GenBank/DDBJ whole genome shotgun (WGS) entry which is preliminary data.</text>
</comment>
<gene>
    <name evidence="2" type="ORF">S03H2_23251</name>
</gene>
<dbReference type="GO" id="GO:0051536">
    <property type="term" value="F:iron-sulfur cluster binding"/>
    <property type="evidence" value="ECO:0007669"/>
    <property type="project" value="InterPro"/>
</dbReference>
<dbReference type="GO" id="GO:0016625">
    <property type="term" value="F:oxidoreductase activity, acting on the aldehyde or oxo group of donors, iron-sulfur protein as acceptor"/>
    <property type="evidence" value="ECO:0007669"/>
    <property type="project" value="InterPro"/>
</dbReference>
<dbReference type="InterPro" id="IPR036021">
    <property type="entry name" value="Tungsten_al_ferr_oxy-like_C"/>
</dbReference>
<dbReference type="PANTHER" id="PTHR30038:SF0">
    <property type="entry name" value="TUNGSTEN-CONTAINING ALDEHYDE FERREDOXIN OXIDOREDUCTASE"/>
    <property type="match status" value="1"/>
</dbReference>
<dbReference type="Pfam" id="PF01314">
    <property type="entry name" value="AFOR_C"/>
    <property type="match status" value="1"/>
</dbReference>
<sequence length="232" mass="24490">RYAGRGGLGAVFGSKRIVAVISDPTGGSVPSPKDKARFDKGRKALHEALDKHALTGKLNDDEGNPYGALKNYGTNVLQNILNESGSLPAKGFSSGRFSGASKISGEAVHELIDKVKKKFGDAAEGRYAHACHPGCVMACSNVVPYEDTGKAHVSPLEYESAWALGTNLNIDVLYDVAELNRLCNDLGLDTIETGNALAMLMEGGVIKYGDGPAAIKALKEVYKPDSVIGKLI</sequence>
<evidence type="ECO:0000259" key="1">
    <source>
        <dbReference type="Pfam" id="PF01314"/>
    </source>
</evidence>
<organism evidence="2">
    <name type="scientific">marine sediment metagenome</name>
    <dbReference type="NCBI Taxonomy" id="412755"/>
    <lineage>
        <taxon>unclassified sequences</taxon>
        <taxon>metagenomes</taxon>
        <taxon>ecological metagenomes</taxon>
    </lineage>
</organism>
<protein>
    <recommendedName>
        <fullName evidence="1">Aldehyde ferredoxin oxidoreductase C-terminal domain-containing protein</fullName>
    </recommendedName>
</protein>
<dbReference type="InterPro" id="IPR051919">
    <property type="entry name" value="W-dependent_AOR"/>
</dbReference>
<evidence type="ECO:0000313" key="2">
    <source>
        <dbReference type="EMBL" id="GAH43747.1"/>
    </source>
</evidence>
<accession>X1FFJ2</accession>
<dbReference type="Gene3D" id="1.10.569.10">
    <property type="entry name" value="Aldehyde Ferredoxin Oxidoreductase Protein, subunit A, domain 2"/>
    <property type="match status" value="1"/>
</dbReference>
<feature type="domain" description="Aldehyde ferredoxin oxidoreductase C-terminal" evidence="1">
    <location>
        <begin position="65"/>
        <end position="202"/>
    </location>
</feature>
<feature type="non-terminal residue" evidence="2">
    <location>
        <position position="232"/>
    </location>
</feature>
<dbReference type="PANTHER" id="PTHR30038">
    <property type="entry name" value="ALDEHYDE FERREDOXIN OXIDOREDUCTASE"/>
    <property type="match status" value="1"/>
</dbReference>
<dbReference type="EMBL" id="BARU01012672">
    <property type="protein sequence ID" value="GAH43747.1"/>
    <property type="molecule type" value="Genomic_DNA"/>
</dbReference>
<dbReference type="GO" id="GO:0009055">
    <property type="term" value="F:electron transfer activity"/>
    <property type="evidence" value="ECO:0007669"/>
    <property type="project" value="InterPro"/>
</dbReference>
<dbReference type="InterPro" id="IPR001203">
    <property type="entry name" value="OxRdtase_Ald_Fedxn_C"/>
</dbReference>
<name>X1FFJ2_9ZZZZ</name>
<dbReference type="AlphaFoldDB" id="X1FFJ2"/>
<dbReference type="InterPro" id="IPR013984">
    <property type="entry name" value="Ald_Fedxn_OxRdtase_dom2"/>
</dbReference>
<reference evidence="2" key="1">
    <citation type="journal article" date="2014" name="Front. Microbiol.">
        <title>High frequency of phylogenetically diverse reductive dehalogenase-homologous genes in deep subseafloor sedimentary metagenomes.</title>
        <authorList>
            <person name="Kawai M."/>
            <person name="Futagami T."/>
            <person name="Toyoda A."/>
            <person name="Takaki Y."/>
            <person name="Nishi S."/>
            <person name="Hori S."/>
            <person name="Arai W."/>
            <person name="Tsubouchi T."/>
            <person name="Morono Y."/>
            <person name="Uchiyama I."/>
            <person name="Ito T."/>
            <person name="Fujiyama A."/>
            <person name="Inagaki F."/>
            <person name="Takami H."/>
        </authorList>
    </citation>
    <scope>NUCLEOTIDE SEQUENCE</scope>
    <source>
        <strain evidence="2">Expedition CK06-06</strain>
    </source>
</reference>